<keyword evidence="3" id="KW-1185">Reference proteome</keyword>
<evidence type="ECO:0000256" key="1">
    <source>
        <dbReference type="SAM" id="SignalP"/>
    </source>
</evidence>
<keyword evidence="1" id="KW-0732">Signal</keyword>
<dbReference type="Proteomes" id="UP000275461">
    <property type="component" value="Unassembled WGS sequence"/>
</dbReference>
<sequence>MNRRNCIRLLCAAPLVLIAPPALAELSEREAVARVREHTDGRVLGVERRGSHYRVRVLVAPGQVRVYRVDARSGEVR</sequence>
<dbReference type="OrthoDB" id="5797257at2"/>
<protein>
    <recommendedName>
        <fullName evidence="4">Peptidase YpeB-like protein</fullName>
    </recommendedName>
</protein>
<comment type="caution">
    <text evidence="2">The sequence shown here is derived from an EMBL/GenBank/DDBJ whole genome shotgun (WGS) entry which is preliminary data.</text>
</comment>
<gene>
    <name evidence="2" type="ORF">DFR31_2114</name>
</gene>
<evidence type="ECO:0000313" key="2">
    <source>
        <dbReference type="EMBL" id="RLK48235.1"/>
    </source>
</evidence>
<dbReference type="EMBL" id="RCDA01000003">
    <property type="protein sequence ID" value="RLK48235.1"/>
    <property type="molecule type" value="Genomic_DNA"/>
</dbReference>
<organism evidence="2 3">
    <name type="scientific">Alkalispirillum mobile</name>
    <dbReference type="NCBI Taxonomy" id="85925"/>
    <lineage>
        <taxon>Bacteria</taxon>
        <taxon>Pseudomonadati</taxon>
        <taxon>Pseudomonadota</taxon>
        <taxon>Gammaproteobacteria</taxon>
        <taxon>Chromatiales</taxon>
        <taxon>Ectothiorhodospiraceae</taxon>
        <taxon>Alkalispirillum</taxon>
    </lineage>
</organism>
<evidence type="ECO:0008006" key="4">
    <source>
        <dbReference type="Google" id="ProtNLM"/>
    </source>
</evidence>
<feature type="signal peptide" evidence="1">
    <location>
        <begin position="1"/>
        <end position="24"/>
    </location>
</feature>
<reference evidence="2 3" key="1">
    <citation type="submission" date="2018-10" db="EMBL/GenBank/DDBJ databases">
        <title>Genomic Encyclopedia of Type Strains, Phase IV (KMG-IV): sequencing the most valuable type-strain genomes for metagenomic binning, comparative biology and taxonomic classification.</title>
        <authorList>
            <person name="Goeker M."/>
        </authorList>
    </citation>
    <scope>NUCLEOTIDE SEQUENCE [LARGE SCALE GENOMIC DNA]</scope>
    <source>
        <strain evidence="2 3">DSM 12769</strain>
    </source>
</reference>
<dbReference type="AlphaFoldDB" id="A0A498BXU6"/>
<evidence type="ECO:0000313" key="3">
    <source>
        <dbReference type="Proteomes" id="UP000275461"/>
    </source>
</evidence>
<feature type="chain" id="PRO_5019764907" description="Peptidase YpeB-like protein" evidence="1">
    <location>
        <begin position="25"/>
        <end position="77"/>
    </location>
</feature>
<name>A0A498BXU6_9GAMM</name>
<dbReference type="RefSeq" id="WP_121442639.1">
    <property type="nucleotide sequence ID" value="NZ_RCDA01000003.1"/>
</dbReference>
<accession>A0A498BXU6</accession>
<proteinExistence type="predicted"/>